<dbReference type="Gene3D" id="3.90.1150.200">
    <property type="match status" value="1"/>
</dbReference>
<feature type="domain" description="YdhG-like" evidence="1">
    <location>
        <begin position="16"/>
        <end position="111"/>
    </location>
</feature>
<evidence type="ECO:0000313" key="2">
    <source>
        <dbReference type="EMBL" id="MBF8435469.1"/>
    </source>
</evidence>
<dbReference type="Proteomes" id="UP000621436">
    <property type="component" value="Unassembled WGS sequence"/>
</dbReference>
<protein>
    <submittedName>
        <fullName evidence="2">Iron chaperone</fullName>
    </submittedName>
</protein>
<comment type="caution">
    <text evidence="2">The sequence shown here is derived from an EMBL/GenBank/DDBJ whole genome shotgun (WGS) entry which is preliminary data.</text>
</comment>
<dbReference type="Pfam" id="PF08818">
    <property type="entry name" value="DUF1801"/>
    <property type="match status" value="1"/>
</dbReference>
<evidence type="ECO:0000259" key="1">
    <source>
        <dbReference type="Pfam" id="PF08818"/>
    </source>
</evidence>
<dbReference type="InterPro" id="IPR014922">
    <property type="entry name" value="YdhG-like"/>
</dbReference>
<name>A0A931AP58_9FIRM</name>
<accession>A0A931AP58</accession>
<keyword evidence="3" id="KW-1185">Reference proteome</keyword>
<dbReference type="RefSeq" id="WP_270452086.1">
    <property type="nucleotide sequence ID" value="NZ_JADPIE010000001.1"/>
</dbReference>
<proteinExistence type="predicted"/>
<sequence>MPSFKEYLAIIDNPDHRQRLETILNWVETEFPELEFQIKWNQPMFTHHGTFIIGFSKAKNHISVAPEKACLKEFAEEIAESGYNATSEIFRIKWDQPVNYKLLKEIIEFNIKDKADCQTFWRKS</sequence>
<gene>
    <name evidence="2" type="ORF">I0Q91_00125</name>
</gene>
<reference evidence="2" key="1">
    <citation type="submission" date="2020-11" db="EMBL/GenBank/DDBJ databases">
        <title>Halonatronomonas betainensis gen. nov., sp. nov. a novel haloalkaliphilic representative of the family Halanaerobiacae capable of betaine degradation.</title>
        <authorList>
            <person name="Boltyanskaya Y."/>
            <person name="Kevbrin V."/>
            <person name="Detkova E."/>
            <person name="Grouzdev D.S."/>
            <person name="Koziaeva V."/>
            <person name="Zhilina T."/>
        </authorList>
    </citation>
    <scope>NUCLEOTIDE SEQUENCE</scope>
    <source>
        <strain evidence="2">Z-7014</strain>
    </source>
</reference>
<organism evidence="2 3">
    <name type="scientific">Halonatronomonas betaini</name>
    <dbReference type="NCBI Taxonomy" id="2778430"/>
    <lineage>
        <taxon>Bacteria</taxon>
        <taxon>Bacillati</taxon>
        <taxon>Bacillota</taxon>
        <taxon>Clostridia</taxon>
        <taxon>Halanaerobiales</taxon>
        <taxon>Halarsenatibacteraceae</taxon>
        <taxon>Halonatronomonas</taxon>
    </lineage>
</organism>
<evidence type="ECO:0000313" key="3">
    <source>
        <dbReference type="Proteomes" id="UP000621436"/>
    </source>
</evidence>
<dbReference type="AlphaFoldDB" id="A0A931AP58"/>
<dbReference type="SUPFAM" id="SSF159888">
    <property type="entry name" value="YdhG-like"/>
    <property type="match status" value="1"/>
</dbReference>
<dbReference type="EMBL" id="JADPIE010000001">
    <property type="protein sequence ID" value="MBF8435469.1"/>
    <property type="molecule type" value="Genomic_DNA"/>
</dbReference>